<dbReference type="GO" id="GO:0008237">
    <property type="term" value="F:metallopeptidase activity"/>
    <property type="evidence" value="ECO:0007669"/>
    <property type="project" value="InterPro"/>
</dbReference>
<dbReference type="KEGG" id="aft:BBF96_10110"/>
<name>A0A3Q9HQT8_9FIRM</name>
<dbReference type="PANTHER" id="PTHR30624:SF4">
    <property type="entry name" value="METALLOPROTEASE TLDD"/>
    <property type="match status" value="1"/>
</dbReference>
<dbReference type="GO" id="GO:0006508">
    <property type="term" value="P:proteolysis"/>
    <property type="evidence" value="ECO:0007669"/>
    <property type="project" value="InterPro"/>
</dbReference>
<dbReference type="InterPro" id="IPR045569">
    <property type="entry name" value="Metalloprtase-TldD/E_C"/>
</dbReference>
<dbReference type="InterPro" id="IPR051463">
    <property type="entry name" value="Peptidase_U62_metallo"/>
</dbReference>
<feature type="domain" description="Metalloprotease TldD/E C-terminal" evidence="2">
    <location>
        <begin position="206"/>
        <end position="437"/>
    </location>
</feature>
<dbReference type="Proteomes" id="UP000267250">
    <property type="component" value="Chromosome"/>
</dbReference>
<protein>
    <recommendedName>
        <fullName evidence="2">Metalloprotease TldD/E C-terminal domain-containing protein</fullName>
    </recommendedName>
</protein>
<dbReference type="EMBL" id="CP016379">
    <property type="protein sequence ID" value="AZR73705.1"/>
    <property type="molecule type" value="Genomic_DNA"/>
</dbReference>
<comment type="similarity">
    <text evidence="1">Belongs to the peptidase U62 family.</text>
</comment>
<dbReference type="SUPFAM" id="SSF111283">
    <property type="entry name" value="Putative modulator of DNA gyrase, PmbA/TldD"/>
    <property type="match status" value="1"/>
</dbReference>
<dbReference type="PANTHER" id="PTHR30624">
    <property type="entry name" value="UNCHARACTERIZED PROTEIN TLDD AND PMBA"/>
    <property type="match status" value="1"/>
</dbReference>
<evidence type="ECO:0000313" key="3">
    <source>
        <dbReference type="EMBL" id="AZR73705.1"/>
    </source>
</evidence>
<dbReference type="Pfam" id="PF19289">
    <property type="entry name" value="PmbA_TldD_3rd"/>
    <property type="match status" value="1"/>
</dbReference>
<evidence type="ECO:0000259" key="2">
    <source>
        <dbReference type="Pfam" id="PF19289"/>
    </source>
</evidence>
<dbReference type="AlphaFoldDB" id="A0A3Q9HQT8"/>
<gene>
    <name evidence="3" type="ORF">BBF96_10110</name>
</gene>
<sequence>MEEIIYQLIDYADVDKNLEMEIYLENCSLLMVAKNNKRNNDFNHSLMKEQGLSYSIYGENKFFNIFTNNLRLDNIYYLLKGKRGIDKNTFITLPPIENEIEVNYVRHQIEEILNTCLKLSFKINYVDITGQFKAKNVIIADHRGYKCFKKIHEYYYQVTFIYNERVSRTFILRVDPEGNLEKNWRSKLEKEIKNTEELLIAEQVVPGEYPMVIGNGEGGLLIHEACGHSLEGTNFVVGSYLKEKMNQKVAVEEVTLIDDPTIPDLGGTYYYDDQGTVAKKTVLIENGLLRSVLLDRRSALLMNSSSTGNGRRESYKKLVTSRMSNTYLKPGIYEPEEIIASVKDGIFATTFGGGNVNPLTGDFTFVIKHGYFIKNGKLIKPIKNVTVVGNGYEFLNNIEMIGNDLVFSNYFCFTPNGILPVGVGQPTLKISKMKVVG</sequence>
<accession>A0A3Q9HQT8</accession>
<organism evidence="3 4">
    <name type="scientific">Anoxybacter fermentans</name>
    <dbReference type="NCBI Taxonomy" id="1323375"/>
    <lineage>
        <taxon>Bacteria</taxon>
        <taxon>Bacillati</taxon>
        <taxon>Bacillota</taxon>
        <taxon>Clostridia</taxon>
        <taxon>Halanaerobiales</taxon>
        <taxon>Anoxybacter</taxon>
    </lineage>
</organism>
<evidence type="ECO:0000313" key="4">
    <source>
        <dbReference type="Proteomes" id="UP000267250"/>
    </source>
</evidence>
<dbReference type="RefSeq" id="WP_127017052.1">
    <property type="nucleotide sequence ID" value="NZ_CP016379.1"/>
</dbReference>
<dbReference type="OrthoDB" id="9803618at2"/>
<keyword evidence="4" id="KW-1185">Reference proteome</keyword>
<dbReference type="InterPro" id="IPR036059">
    <property type="entry name" value="TldD/PmbA_sf"/>
</dbReference>
<dbReference type="GO" id="GO:0005829">
    <property type="term" value="C:cytosol"/>
    <property type="evidence" value="ECO:0007669"/>
    <property type="project" value="TreeGrafter"/>
</dbReference>
<reference evidence="3 4" key="1">
    <citation type="submission" date="2016-07" db="EMBL/GenBank/DDBJ databases">
        <title>Genome and transcriptome analysis of iron-reducing fermentative bacteria Anoxybacter fermentans.</title>
        <authorList>
            <person name="Zeng X."/>
            <person name="Shao Z."/>
        </authorList>
    </citation>
    <scope>NUCLEOTIDE SEQUENCE [LARGE SCALE GENOMIC DNA]</scope>
    <source>
        <strain evidence="3 4">DY22613</strain>
    </source>
</reference>
<proteinExistence type="inferred from homology"/>
<evidence type="ECO:0000256" key="1">
    <source>
        <dbReference type="ARBA" id="ARBA00005836"/>
    </source>
</evidence>